<dbReference type="AlphaFoldDB" id="A0A545TYF3"/>
<dbReference type="OrthoDB" id="5195437at2"/>
<gene>
    <name evidence="1" type="ORF">FKG95_08375</name>
</gene>
<comment type="caution">
    <text evidence="1">The sequence shown here is derived from an EMBL/GenBank/DDBJ whole genome shotgun (WGS) entry which is preliminary data.</text>
</comment>
<evidence type="ECO:0000313" key="1">
    <source>
        <dbReference type="EMBL" id="TQV82224.1"/>
    </source>
</evidence>
<proteinExistence type="predicted"/>
<dbReference type="EMBL" id="VHSH01000002">
    <property type="protein sequence ID" value="TQV82224.1"/>
    <property type="molecule type" value="Genomic_DNA"/>
</dbReference>
<name>A0A545TYF3_9PROT</name>
<reference evidence="1 2" key="1">
    <citation type="submission" date="2019-06" db="EMBL/GenBank/DDBJ databases">
        <title>Whole genome sequence for Rhodospirillaceae sp. R148.</title>
        <authorList>
            <person name="Wang G."/>
        </authorList>
    </citation>
    <scope>NUCLEOTIDE SEQUENCE [LARGE SCALE GENOMIC DNA]</scope>
    <source>
        <strain evidence="1 2">R148</strain>
    </source>
</reference>
<accession>A0A545TYF3</accession>
<keyword evidence="2" id="KW-1185">Reference proteome</keyword>
<sequence length="80" mass="9162">MSKANRVVRSINMDGEQRCVDIFRRPDGTYGFDEFRRDPEDNRGWYSTGQTSLKAFQSAESALQQAQESVSWLAAVLETR</sequence>
<evidence type="ECO:0000313" key="2">
    <source>
        <dbReference type="Proteomes" id="UP000315252"/>
    </source>
</evidence>
<dbReference type="Proteomes" id="UP000315252">
    <property type="component" value="Unassembled WGS sequence"/>
</dbReference>
<protein>
    <submittedName>
        <fullName evidence="1">Uncharacterized protein</fullName>
    </submittedName>
</protein>
<organism evidence="1 2">
    <name type="scientific">Denitrobaculum tricleocarpae</name>
    <dbReference type="NCBI Taxonomy" id="2591009"/>
    <lineage>
        <taxon>Bacteria</taxon>
        <taxon>Pseudomonadati</taxon>
        <taxon>Pseudomonadota</taxon>
        <taxon>Alphaproteobacteria</taxon>
        <taxon>Rhodospirillales</taxon>
        <taxon>Rhodospirillaceae</taxon>
        <taxon>Denitrobaculum</taxon>
    </lineage>
</organism>